<gene>
    <name evidence="7" type="ORF">UV59_C0025G0004</name>
</gene>
<evidence type="ECO:0000256" key="2">
    <source>
        <dbReference type="ARBA" id="ARBA00022448"/>
    </source>
</evidence>
<feature type="transmembrane region" description="Helical" evidence="6">
    <location>
        <begin position="238"/>
        <end position="265"/>
    </location>
</feature>
<feature type="transmembrane region" description="Helical" evidence="6">
    <location>
        <begin position="197"/>
        <end position="217"/>
    </location>
</feature>
<dbReference type="STRING" id="1618436.UV59_C0025G0004"/>
<comment type="caution">
    <text evidence="7">The sequence shown here is derived from an EMBL/GenBank/DDBJ whole genome shotgun (WGS) entry which is preliminary data.</text>
</comment>
<feature type="transmembrane region" description="Helical" evidence="6">
    <location>
        <begin position="17"/>
        <end position="36"/>
    </location>
</feature>
<comment type="subcellular location">
    <subcellularLocation>
        <location evidence="1">Membrane</location>
        <topology evidence="1">Multi-pass membrane protein</topology>
    </subcellularLocation>
</comment>
<dbReference type="GO" id="GO:0005384">
    <property type="term" value="F:manganese ion transmembrane transporter activity"/>
    <property type="evidence" value="ECO:0007669"/>
    <property type="project" value="TreeGrafter"/>
</dbReference>
<evidence type="ECO:0000313" key="8">
    <source>
        <dbReference type="Proteomes" id="UP000034543"/>
    </source>
</evidence>
<feature type="transmembrane region" description="Helical" evidence="6">
    <location>
        <begin position="285"/>
        <end position="318"/>
    </location>
</feature>
<evidence type="ECO:0000256" key="1">
    <source>
        <dbReference type="ARBA" id="ARBA00004141"/>
    </source>
</evidence>
<dbReference type="PATRIC" id="fig|1618436.3.peg.1132"/>
<evidence type="ECO:0000256" key="5">
    <source>
        <dbReference type="ARBA" id="ARBA00023136"/>
    </source>
</evidence>
<sequence length="429" mass="46020">MVETTLAKIKFPRIRRFFPFTILAILGPGLIATAAGNDAGGVATYASAGAHFGLSILWIMTFLTVGFVLIQEMAARLGAATGKGFSDLVRENFSLRTTIFMMSLLFLGNIGLVVSEFAGVAASLELLGITKYISVPVGALIIWFLIVKGNYPKVEKIFLLMSGFLLSYIFAAVLAKPDWNSVAVNLIKPTISPDPEFFLFTVALIGTTIAPFMQVFAQSAVVEKGITMSDFKYTRLDTLIGTLFANLVAIFIIIATASTLFPAGIRIETAADAATALVPFAGEFARILFALGLLGASLLAAGVVPLTTSFALANAFGWEAGINRSFEEAPIFYAMFTFIIVLSATIVLSPALSLIKLLVGLQVVNGLLLPVQLYFMLKLANNKNLMGKHVNPVWFNIIVIATMIVVSIAVLLFLGTSILTYTQSLLTTN</sequence>
<proteinExistence type="predicted"/>
<dbReference type="Pfam" id="PF01566">
    <property type="entry name" value="Nramp"/>
    <property type="match status" value="1"/>
</dbReference>
<name>A0A0G1FBH9_9BACT</name>
<feature type="transmembrane region" description="Helical" evidence="6">
    <location>
        <begin position="397"/>
        <end position="421"/>
    </location>
</feature>
<evidence type="ECO:0000256" key="3">
    <source>
        <dbReference type="ARBA" id="ARBA00022692"/>
    </source>
</evidence>
<protein>
    <submittedName>
        <fullName evidence="7">Natural resistance-associated macrophage protein</fullName>
    </submittedName>
</protein>
<dbReference type="PANTHER" id="PTHR11706:SF33">
    <property type="entry name" value="NATURAL RESISTANCE-ASSOCIATED MACROPHAGE PROTEIN 2"/>
    <property type="match status" value="1"/>
</dbReference>
<keyword evidence="2" id="KW-0813">Transport</keyword>
<dbReference type="PANTHER" id="PTHR11706">
    <property type="entry name" value="SOLUTE CARRIER PROTEIN FAMILY 11 MEMBER"/>
    <property type="match status" value="1"/>
</dbReference>
<feature type="transmembrane region" description="Helical" evidence="6">
    <location>
        <begin position="48"/>
        <end position="70"/>
    </location>
</feature>
<feature type="transmembrane region" description="Helical" evidence="6">
    <location>
        <begin position="158"/>
        <end position="177"/>
    </location>
</feature>
<keyword evidence="4 6" id="KW-1133">Transmembrane helix</keyword>
<feature type="transmembrane region" description="Helical" evidence="6">
    <location>
        <begin position="330"/>
        <end position="348"/>
    </location>
</feature>
<dbReference type="Proteomes" id="UP000034543">
    <property type="component" value="Unassembled WGS sequence"/>
</dbReference>
<keyword evidence="5 6" id="KW-0472">Membrane</keyword>
<organism evidence="7 8">
    <name type="scientific">Candidatus Gottesmanbacteria bacterium GW2011_GWA1_43_11</name>
    <dbReference type="NCBI Taxonomy" id="1618436"/>
    <lineage>
        <taxon>Bacteria</taxon>
        <taxon>Candidatus Gottesmaniibacteriota</taxon>
    </lineage>
</organism>
<feature type="transmembrane region" description="Helical" evidence="6">
    <location>
        <begin position="126"/>
        <end position="146"/>
    </location>
</feature>
<dbReference type="InterPro" id="IPR001046">
    <property type="entry name" value="NRAMP_fam"/>
</dbReference>
<dbReference type="GO" id="GO:0005886">
    <property type="term" value="C:plasma membrane"/>
    <property type="evidence" value="ECO:0007669"/>
    <property type="project" value="TreeGrafter"/>
</dbReference>
<feature type="transmembrane region" description="Helical" evidence="6">
    <location>
        <begin position="354"/>
        <end position="377"/>
    </location>
</feature>
<evidence type="ECO:0000256" key="4">
    <source>
        <dbReference type="ARBA" id="ARBA00022989"/>
    </source>
</evidence>
<evidence type="ECO:0000256" key="6">
    <source>
        <dbReference type="SAM" id="Phobius"/>
    </source>
</evidence>
<dbReference type="NCBIfam" id="NF037982">
    <property type="entry name" value="Nramp_1"/>
    <property type="match status" value="1"/>
</dbReference>
<dbReference type="EMBL" id="LCFB01000025">
    <property type="protein sequence ID" value="KKS84183.1"/>
    <property type="molecule type" value="Genomic_DNA"/>
</dbReference>
<dbReference type="GO" id="GO:0034755">
    <property type="term" value="P:iron ion transmembrane transport"/>
    <property type="evidence" value="ECO:0007669"/>
    <property type="project" value="TreeGrafter"/>
</dbReference>
<reference evidence="7 8" key="1">
    <citation type="journal article" date="2015" name="Nature">
        <title>rRNA introns, odd ribosomes, and small enigmatic genomes across a large radiation of phyla.</title>
        <authorList>
            <person name="Brown C.T."/>
            <person name="Hug L.A."/>
            <person name="Thomas B.C."/>
            <person name="Sharon I."/>
            <person name="Castelle C.J."/>
            <person name="Singh A."/>
            <person name="Wilkins M.J."/>
            <person name="Williams K.H."/>
            <person name="Banfield J.F."/>
        </authorList>
    </citation>
    <scope>NUCLEOTIDE SEQUENCE [LARGE SCALE GENOMIC DNA]</scope>
</reference>
<dbReference type="GO" id="GO:0015086">
    <property type="term" value="F:cadmium ion transmembrane transporter activity"/>
    <property type="evidence" value="ECO:0007669"/>
    <property type="project" value="TreeGrafter"/>
</dbReference>
<feature type="transmembrane region" description="Helical" evidence="6">
    <location>
        <begin position="93"/>
        <end position="114"/>
    </location>
</feature>
<keyword evidence="3 6" id="KW-0812">Transmembrane</keyword>
<accession>A0A0G1FBH9</accession>
<evidence type="ECO:0000313" key="7">
    <source>
        <dbReference type="EMBL" id="KKS84183.1"/>
    </source>
</evidence>
<dbReference type="AlphaFoldDB" id="A0A0G1FBH9"/>